<organism evidence="1 2">
    <name type="scientific">Heterorhabditis bacteriophora</name>
    <name type="common">Entomopathogenic nematode worm</name>
    <dbReference type="NCBI Taxonomy" id="37862"/>
    <lineage>
        <taxon>Eukaryota</taxon>
        <taxon>Metazoa</taxon>
        <taxon>Ecdysozoa</taxon>
        <taxon>Nematoda</taxon>
        <taxon>Chromadorea</taxon>
        <taxon>Rhabditida</taxon>
        <taxon>Rhabditina</taxon>
        <taxon>Rhabditomorpha</taxon>
        <taxon>Strongyloidea</taxon>
        <taxon>Heterorhabditidae</taxon>
        <taxon>Heterorhabditis</taxon>
    </lineage>
</organism>
<protein>
    <submittedName>
        <fullName evidence="2">Methyltransferase-like protein 23</fullName>
    </submittedName>
</protein>
<name>A0A1I7XR81_HETBA</name>
<dbReference type="AlphaFoldDB" id="A0A1I7XR81"/>
<proteinExistence type="predicted"/>
<dbReference type="WBParaSite" id="Hba_20310">
    <property type="protein sequence ID" value="Hba_20310"/>
    <property type="gene ID" value="Hba_20310"/>
</dbReference>
<dbReference type="Pfam" id="PF10294">
    <property type="entry name" value="Methyltransf_16"/>
    <property type="match status" value="1"/>
</dbReference>
<accession>A0A1I7XR81</accession>
<dbReference type="PANTHER" id="PTHR14614">
    <property type="entry name" value="HEPATOCELLULAR CARCINOMA-ASSOCIATED ANTIGEN"/>
    <property type="match status" value="1"/>
</dbReference>
<evidence type="ECO:0000313" key="2">
    <source>
        <dbReference type="WBParaSite" id="Hba_20310"/>
    </source>
</evidence>
<dbReference type="PANTHER" id="PTHR14614:SF132">
    <property type="entry name" value="PROTEIN-LYSINE METHYLTRANSFERASE C42C1.13"/>
    <property type="match status" value="1"/>
</dbReference>
<sequence>MLFRIFCFFKKNMKQCYSTDRLGVCLDEDEQRGLPGCLRTSSSSAYSMFLRRLCGLVLGALGADVILTDLATRLPLLKKNLAANISLLRGEVSVKVLDWCSHVSISDVDLLVLVDCLYYRSSVQPLIDTIKSCNASEILCVYEKRDIGEPLVAQQMFIQLVSKYYELNYVPDYELDPNYCSGDIPVIKLVKK</sequence>
<evidence type="ECO:0000313" key="1">
    <source>
        <dbReference type="Proteomes" id="UP000095283"/>
    </source>
</evidence>
<keyword evidence="1" id="KW-1185">Reference proteome</keyword>
<dbReference type="InterPro" id="IPR019410">
    <property type="entry name" value="Methyltransf_16"/>
</dbReference>
<reference evidence="2" key="1">
    <citation type="submission" date="2016-11" db="UniProtKB">
        <authorList>
            <consortium name="WormBaseParasite"/>
        </authorList>
    </citation>
    <scope>IDENTIFICATION</scope>
</reference>
<dbReference type="Proteomes" id="UP000095283">
    <property type="component" value="Unplaced"/>
</dbReference>
<dbReference type="Gene3D" id="3.40.50.150">
    <property type="entry name" value="Vaccinia Virus protein VP39"/>
    <property type="match status" value="1"/>
</dbReference>
<dbReference type="InterPro" id="IPR029063">
    <property type="entry name" value="SAM-dependent_MTases_sf"/>
</dbReference>